<dbReference type="PANTHER" id="PTHR30069">
    <property type="entry name" value="TONB-DEPENDENT OUTER MEMBRANE RECEPTOR"/>
    <property type="match status" value="1"/>
</dbReference>
<dbReference type="PROSITE" id="PS52016">
    <property type="entry name" value="TONB_DEPENDENT_REC_3"/>
    <property type="match status" value="1"/>
</dbReference>
<keyword evidence="15" id="KW-1185">Reference proteome</keyword>
<keyword evidence="8 14" id="KW-0675">Receptor</keyword>
<evidence type="ECO:0000256" key="5">
    <source>
        <dbReference type="ARBA" id="ARBA00022729"/>
    </source>
</evidence>
<evidence type="ECO:0000313" key="15">
    <source>
        <dbReference type="Proteomes" id="UP000184041"/>
    </source>
</evidence>
<dbReference type="GO" id="GO:0015344">
    <property type="term" value="F:siderophore uptake transmembrane transporter activity"/>
    <property type="evidence" value="ECO:0007669"/>
    <property type="project" value="TreeGrafter"/>
</dbReference>
<dbReference type="InterPro" id="IPR039426">
    <property type="entry name" value="TonB-dep_rcpt-like"/>
</dbReference>
<proteinExistence type="inferred from homology"/>
<dbReference type="Pfam" id="PF13715">
    <property type="entry name" value="CarbopepD_reg_2"/>
    <property type="match status" value="1"/>
</dbReference>
<dbReference type="Proteomes" id="UP000184041">
    <property type="component" value="Unassembled WGS sequence"/>
</dbReference>
<dbReference type="Gene3D" id="2.40.170.20">
    <property type="entry name" value="TonB-dependent receptor, beta-barrel domain"/>
    <property type="match status" value="1"/>
</dbReference>
<name>A0A1M4XWW4_9BACT</name>
<dbReference type="Pfam" id="PF07715">
    <property type="entry name" value="Plug"/>
    <property type="match status" value="1"/>
</dbReference>
<feature type="domain" description="TonB-dependent receptor plug" evidence="13">
    <location>
        <begin position="165"/>
        <end position="256"/>
    </location>
</feature>
<evidence type="ECO:0000256" key="1">
    <source>
        <dbReference type="ARBA" id="ARBA00004571"/>
    </source>
</evidence>
<dbReference type="GO" id="GO:0009279">
    <property type="term" value="C:cell outer membrane"/>
    <property type="evidence" value="ECO:0007669"/>
    <property type="project" value="UniProtKB-SubCell"/>
</dbReference>
<evidence type="ECO:0000259" key="12">
    <source>
        <dbReference type="Pfam" id="PF00593"/>
    </source>
</evidence>
<dbReference type="InterPro" id="IPR008969">
    <property type="entry name" value="CarboxyPept-like_regulatory"/>
</dbReference>
<evidence type="ECO:0000256" key="6">
    <source>
        <dbReference type="ARBA" id="ARBA00023077"/>
    </source>
</evidence>
<dbReference type="InterPro" id="IPR000531">
    <property type="entry name" value="Beta-barrel_TonB"/>
</dbReference>
<dbReference type="PANTHER" id="PTHR30069:SF29">
    <property type="entry name" value="HEMOGLOBIN AND HEMOGLOBIN-HAPTOGLOBIN-BINDING PROTEIN 1-RELATED"/>
    <property type="match status" value="1"/>
</dbReference>
<evidence type="ECO:0000256" key="11">
    <source>
        <dbReference type="RuleBase" id="RU003357"/>
    </source>
</evidence>
<keyword evidence="5" id="KW-0732">Signal</keyword>
<dbReference type="InterPro" id="IPR012910">
    <property type="entry name" value="Plug_dom"/>
</dbReference>
<dbReference type="SUPFAM" id="SSF49464">
    <property type="entry name" value="Carboxypeptidase regulatory domain-like"/>
    <property type="match status" value="1"/>
</dbReference>
<gene>
    <name evidence="14" type="ORF">SAMN05443144_104237</name>
</gene>
<evidence type="ECO:0000256" key="7">
    <source>
        <dbReference type="ARBA" id="ARBA00023136"/>
    </source>
</evidence>
<dbReference type="InterPro" id="IPR037066">
    <property type="entry name" value="Plug_dom_sf"/>
</dbReference>
<dbReference type="GO" id="GO:0044718">
    <property type="term" value="P:siderophore transmembrane transport"/>
    <property type="evidence" value="ECO:0007669"/>
    <property type="project" value="TreeGrafter"/>
</dbReference>
<evidence type="ECO:0000256" key="4">
    <source>
        <dbReference type="ARBA" id="ARBA00022692"/>
    </source>
</evidence>
<keyword evidence="2 10" id="KW-0813">Transport</keyword>
<keyword evidence="6 11" id="KW-0798">TonB box</keyword>
<evidence type="ECO:0000256" key="9">
    <source>
        <dbReference type="ARBA" id="ARBA00023237"/>
    </source>
</evidence>
<evidence type="ECO:0000259" key="13">
    <source>
        <dbReference type="Pfam" id="PF07715"/>
    </source>
</evidence>
<comment type="similarity">
    <text evidence="10 11">Belongs to the TonB-dependent receptor family.</text>
</comment>
<evidence type="ECO:0000256" key="10">
    <source>
        <dbReference type="PROSITE-ProRule" id="PRU01360"/>
    </source>
</evidence>
<dbReference type="SUPFAM" id="SSF56935">
    <property type="entry name" value="Porins"/>
    <property type="match status" value="1"/>
</dbReference>
<dbReference type="AlphaFoldDB" id="A0A1M4XWW4"/>
<dbReference type="Gene3D" id="2.60.40.1120">
    <property type="entry name" value="Carboxypeptidase-like, regulatory domain"/>
    <property type="match status" value="1"/>
</dbReference>
<protein>
    <submittedName>
        <fullName evidence="14">TonB dependent receptor</fullName>
    </submittedName>
</protein>
<sequence length="786" mass="88633">MLATMISKEKSSDISVASGVLFLLMLLSYTASGRGWTAHAATETSADKSPGAEETAGINASVNGFITDRESGETLLAANVALLEINRGTSTNNSGYYTITNIPPGTYTLVATYIGYQRYEQEITLEEGENRRIDIALEPKSLQLDELVVQSQAEEEEQKDIGRAQISTQLIKELPAVLTPDVFRSVQLLPGVKAASDFSSGLYIRGGSPDQTLILLDETTVYNPSHFFGLFSTFNPDAVKDVQLYKGGYPAEYGGRIGSVLTIYNKDGNRNETEGTASIGMLASRASIEGPYKYGSYMLAVRRSTIEPVLGFIEDAPETFYFYDINGKINFDISENDRLSLAFYSGTDVISWPIFEDAVIDLNYGNQTVSAQWRKIISDKLFSTVTATGSRYFNEPQFQFGGTSFESENNVRDGSLKADLEYIPNEYHTISVGFWGGAMTLRLQELFDGEYAFDRELDSRYASAYLQEQWKPSDRWMATGGLRLNAFSKGSYLRLAPRLSIEHRPTENIRLQTAYGRYNQFLTLMTNEAFSGFDTWLTTAENVPPSYGDQFSLGIKTIPFSGYGFDVEVYYRTMRDLFELDPFVGDNAGLDYAEQFRFGKGYAYGMEVFLEKQVGRLSGFVGYTFGVTRRKFPGFNVDLPDEPRRGRFYPPKYDRTHDMNIVANYRLSQRWSVSAVFNYSTGQAYTDPQGRTQFSNLPWGSSDRDAFVIGNMNSSRLPPYHRMDLSFSRSGRFFNLGDAEWQFQLINLYNRSNIWFYNYDFDENPVEREDVSMLPILPAISYTVQF</sequence>
<dbReference type="Gene3D" id="2.170.130.10">
    <property type="entry name" value="TonB-dependent receptor, plug domain"/>
    <property type="match status" value="1"/>
</dbReference>
<accession>A0A1M4XWW4</accession>
<dbReference type="InterPro" id="IPR036942">
    <property type="entry name" value="Beta-barrel_TonB_sf"/>
</dbReference>
<evidence type="ECO:0000313" key="14">
    <source>
        <dbReference type="EMBL" id="SHE97793.1"/>
    </source>
</evidence>
<keyword evidence="3 10" id="KW-1134">Transmembrane beta strand</keyword>
<keyword evidence="9 10" id="KW-0998">Cell outer membrane</keyword>
<dbReference type="EMBL" id="FQUS01000004">
    <property type="protein sequence ID" value="SHE97793.1"/>
    <property type="molecule type" value="Genomic_DNA"/>
</dbReference>
<evidence type="ECO:0000256" key="2">
    <source>
        <dbReference type="ARBA" id="ARBA00022448"/>
    </source>
</evidence>
<feature type="domain" description="TonB-dependent receptor-like beta-barrel" evidence="12">
    <location>
        <begin position="346"/>
        <end position="748"/>
    </location>
</feature>
<dbReference type="RefSeq" id="WP_244545645.1">
    <property type="nucleotide sequence ID" value="NZ_FQUS01000004.1"/>
</dbReference>
<keyword evidence="7 10" id="KW-0472">Membrane</keyword>
<dbReference type="Pfam" id="PF00593">
    <property type="entry name" value="TonB_dep_Rec_b-barrel"/>
    <property type="match status" value="1"/>
</dbReference>
<dbReference type="STRING" id="1194090.SAMN05443144_104237"/>
<reference evidence="14 15" key="1">
    <citation type="submission" date="2016-11" db="EMBL/GenBank/DDBJ databases">
        <authorList>
            <person name="Jaros S."/>
            <person name="Januszkiewicz K."/>
            <person name="Wedrychowicz H."/>
        </authorList>
    </citation>
    <scope>NUCLEOTIDE SEQUENCE [LARGE SCALE GENOMIC DNA]</scope>
    <source>
        <strain evidence="14 15">DSM 21986</strain>
    </source>
</reference>
<organism evidence="14 15">
    <name type="scientific">Fodinibius roseus</name>
    <dbReference type="NCBI Taxonomy" id="1194090"/>
    <lineage>
        <taxon>Bacteria</taxon>
        <taxon>Pseudomonadati</taxon>
        <taxon>Balneolota</taxon>
        <taxon>Balneolia</taxon>
        <taxon>Balneolales</taxon>
        <taxon>Balneolaceae</taxon>
        <taxon>Fodinibius</taxon>
    </lineage>
</organism>
<keyword evidence="4 10" id="KW-0812">Transmembrane</keyword>
<comment type="subcellular location">
    <subcellularLocation>
        <location evidence="1 10">Cell outer membrane</location>
        <topology evidence="1 10">Multi-pass membrane protein</topology>
    </subcellularLocation>
</comment>
<evidence type="ECO:0000256" key="8">
    <source>
        <dbReference type="ARBA" id="ARBA00023170"/>
    </source>
</evidence>
<evidence type="ECO:0000256" key="3">
    <source>
        <dbReference type="ARBA" id="ARBA00022452"/>
    </source>
</evidence>